<dbReference type="Proteomes" id="UP000886501">
    <property type="component" value="Unassembled WGS sequence"/>
</dbReference>
<evidence type="ECO:0000313" key="1">
    <source>
        <dbReference type="EMBL" id="KAF9643325.1"/>
    </source>
</evidence>
<proteinExistence type="predicted"/>
<keyword evidence="2" id="KW-1185">Reference proteome</keyword>
<dbReference type="EMBL" id="MU118241">
    <property type="protein sequence ID" value="KAF9643325.1"/>
    <property type="molecule type" value="Genomic_DNA"/>
</dbReference>
<evidence type="ECO:0000313" key="2">
    <source>
        <dbReference type="Proteomes" id="UP000886501"/>
    </source>
</evidence>
<gene>
    <name evidence="1" type="ORF">BDM02DRAFT_3191814</name>
</gene>
<reference evidence="1" key="1">
    <citation type="submission" date="2019-10" db="EMBL/GenBank/DDBJ databases">
        <authorList>
            <consortium name="DOE Joint Genome Institute"/>
            <person name="Kuo A."/>
            <person name="Miyauchi S."/>
            <person name="Kiss E."/>
            <person name="Drula E."/>
            <person name="Kohler A."/>
            <person name="Sanchez-Garcia M."/>
            <person name="Andreopoulos B."/>
            <person name="Barry K.W."/>
            <person name="Bonito G."/>
            <person name="Buee M."/>
            <person name="Carver A."/>
            <person name="Chen C."/>
            <person name="Cichocki N."/>
            <person name="Clum A."/>
            <person name="Culley D."/>
            <person name="Crous P.W."/>
            <person name="Fauchery L."/>
            <person name="Girlanda M."/>
            <person name="Hayes R."/>
            <person name="Keri Z."/>
            <person name="Labutti K."/>
            <person name="Lipzen A."/>
            <person name="Lombard V."/>
            <person name="Magnuson J."/>
            <person name="Maillard F."/>
            <person name="Morin E."/>
            <person name="Murat C."/>
            <person name="Nolan M."/>
            <person name="Ohm R."/>
            <person name="Pangilinan J."/>
            <person name="Pereira M."/>
            <person name="Perotto S."/>
            <person name="Peter M."/>
            <person name="Riley R."/>
            <person name="Sitrit Y."/>
            <person name="Stielow B."/>
            <person name="Szollosi G."/>
            <person name="Zifcakova L."/>
            <person name="Stursova M."/>
            <person name="Spatafora J.W."/>
            <person name="Tedersoo L."/>
            <person name="Vaario L.-M."/>
            <person name="Yamada A."/>
            <person name="Yan M."/>
            <person name="Wang P."/>
            <person name="Xu J."/>
            <person name="Bruns T."/>
            <person name="Baldrian P."/>
            <person name="Vilgalys R."/>
            <person name="Henrissat B."/>
            <person name="Grigoriev I.V."/>
            <person name="Hibbett D."/>
            <person name="Nagy L.G."/>
            <person name="Martin F.M."/>
        </authorList>
    </citation>
    <scope>NUCLEOTIDE SEQUENCE</scope>
    <source>
        <strain evidence="1">P2</strain>
    </source>
</reference>
<organism evidence="1 2">
    <name type="scientific">Thelephora ganbajun</name>
    <name type="common">Ganba fungus</name>
    <dbReference type="NCBI Taxonomy" id="370292"/>
    <lineage>
        <taxon>Eukaryota</taxon>
        <taxon>Fungi</taxon>
        <taxon>Dikarya</taxon>
        <taxon>Basidiomycota</taxon>
        <taxon>Agaricomycotina</taxon>
        <taxon>Agaricomycetes</taxon>
        <taxon>Thelephorales</taxon>
        <taxon>Thelephoraceae</taxon>
        <taxon>Thelephora</taxon>
    </lineage>
</organism>
<comment type="caution">
    <text evidence="1">The sequence shown here is derived from an EMBL/GenBank/DDBJ whole genome shotgun (WGS) entry which is preliminary data.</text>
</comment>
<sequence length="159" mass="17760">MLSFKSNIVRGVAAPMGSDLTLMDLLTVGLVNWEGANLETKCPLDSMRFTATVAERLLSHLEVMEGQVNFIALANALVDVAQVASHTNALQLQALGLDMSVNTRVEDRQIVKMKIMSNPLVFWNRPIYHEDFILFDLGLQEESNKLHVHCPTRDNVLKV</sequence>
<reference evidence="1" key="2">
    <citation type="journal article" date="2020" name="Nat. Commun.">
        <title>Large-scale genome sequencing of mycorrhizal fungi provides insights into the early evolution of symbiotic traits.</title>
        <authorList>
            <person name="Miyauchi S."/>
            <person name="Kiss E."/>
            <person name="Kuo A."/>
            <person name="Drula E."/>
            <person name="Kohler A."/>
            <person name="Sanchez-Garcia M."/>
            <person name="Morin E."/>
            <person name="Andreopoulos B."/>
            <person name="Barry K.W."/>
            <person name="Bonito G."/>
            <person name="Buee M."/>
            <person name="Carver A."/>
            <person name="Chen C."/>
            <person name="Cichocki N."/>
            <person name="Clum A."/>
            <person name="Culley D."/>
            <person name="Crous P.W."/>
            <person name="Fauchery L."/>
            <person name="Girlanda M."/>
            <person name="Hayes R.D."/>
            <person name="Keri Z."/>
            <person name="LaButti K."/>
            <person name="Lipzen A."/>
            <person name="Lombard V."/>
            <person name="Magnuson J."/>
            <person name="Maillard F."/>
            <person name="Murat C."/>
            <person name="Nolan M."/>
            <person name="Ohm R.A."/>
            <person name="Pangilinan J."/>
            <person name="Pereira M.F."/>
            <person name="Perotto S."/>
            <person name="Peter M."/>
            <person name="Pfister S."/>
            <person name="Riley R."/>
            <person name="Sitrit Y."/>
            <person name="Stielow J.B."/>
            <person name="Szollosi G."/>
            <person name="Zifcakova L."/>
            <person name="Stursova M."/>
            <person name="Spatafora J.W."/>
            <person name="Tedersoo L."/>
            <person name="Vaario L.M."/>
            <person name="Yamada A."/>
            <person name="Yan M."/>
            <person name="Wang P."/>
            <person name="Xu J."/>
            <person name="Bruns T."/>
            <person name="Baldrian P."/>
            <person name="Vilgalys R."/>
            <person name="Dunand C."/>
            <person name="Henrissat B."/>
            <person name="Grigoriev I.V."/>
            <person name="Hibbett D."/>
            <person name="Nagy L.G."/>
            <person name="Martin F.M."/>
        </authorList>
    </citation>
    <scope>NUCLEOTIDE SEQUENCE</scope>
    <source>
        <strain evidence="1">P2</strain>
    </source>
</reference>
<accession>A0ACB6Z0R6</accession>
<protein>
    <submittedName>
        <fullName evidence="1">Uncharacterized protein</fullName>
    </submittedName>
</protein>
<name>A0ACB6Z0R6_THEGA</name>